<evidence type="ECO:0000313" key="2">
    <source>
        <dbReference type="EMBL" id="GLP94897.1"/>
    </source>
</evidence>
<dbReference type="SMART" id="SM00382">
    <property type="entry name" value="AAA"/>
    <property type="match status" value="1"/>
</dbReference>
<feature type="domain" description="AAA+ ATPase" evidence="1">
    <location>
        <begin position="166"/>
        <end position="359"/>
    </location>
</feature>
<dbReference type="AlphaFoldDB" id="A0AA37RUL8"/>
<reference evidence="2" key="2">
    <citation type="submission" date="2023-01" db="EMBL/GenBank/DDBJ databases">
        <title>Draft genome sequence of Paraferrimonas sedimenticola strain NBRC 101628.</title>
        <authorList>
            <person name="Sun Q."/>
            <person name="Mori K."/>
        </authorList>
    </citation>
    <scope>NUCLEOTIDE SEQUENCE</scope>
    <source>
        <strain evidence="2">NBRC 101628</strain>
    </source>
</reference>
<dbReference type="EMBL" id="BSNC01000001">
    <property type="protein sequence ID" value="GLP94897.1"/>
    <property type="molecule type" value="Genomic_DNA"/>
</dbReference>
<evidence type="ECO:0000313" key="3">
    <source>
        <dbReference type="Proteomes" id="UP001161422"/>
    </source>
</evidence>
<comment type="caution">
    <text evidence="2">The sequence shown here is derived from an EMBL/GenBank/DDBJ whole genome shotgun (WGS) entry which is preliminary data.</text>
</comment>
<evidence type="ECO:0000259" key="1">
    <source>
        <dbReference type="SMART" id="SM00382"/>
    </source>
</evidence>
<name>A0AA37RUL8_9GAMM</name>
<protein>
    <submittedName>
        <fullName evidence="2">ATPase AAA</fullName>
    </submittedName>
</protein>
<dbReference type="InterPro" id="IPR003593">
    <property type="entry name" value="AAA+_ATPase"/>
</dbReference>
<reference evidence="2" key="1">
    <citation type="journal article" date="2014" name="Int. J. Syst. Evol. Microbiol.">
        <title>Complete genome sequence of Corynebacterium casei LMG S-19264T (=DSM 44701T), isolated from a smear-ripened cheese.</title>
        <authorList>
            <consortium name="US DOE Joint Genome Institute (JGI-PGF)"/>
            <person name="Walter F."/>
            <person name="Albersmeier A."/>
            <person name="Kalinowski J."/>
            <person name="Ruckert C."/>
        </authorList>
    </citation>
    <scope>NUCLEOTIDE SEQUENCE</scope>
    <source>
        <strain evidence="2">NBRC 101628</strain>
    </source>
</reference>
<dbReference type="Gene3D" id="3.40.50.300">
    <property type="entry name" value="P-loop containing nucleotide triphosphate hydrolases"/>
    <property type="match status" value="1"/>
</dbReference>
<keyword evidence="3" id="KW-1185">Reference proteome</keyword>
<dbReference type="InterPro" id="IPR027417">
    <property type="entry name" value="P-loop_NTPase"/>
</dbReference>
<sequence>MTTVSLIDSGTSEDEYNFQAIAPRPVSISDTGLSESLLQELLLKQLTVHSVMTIRELAQQLALAGGIVTELIDAAKHATLVINRANASDGKFRFALSQKGFEQAEKLIRRNGYIGRAPVPLQQYTEICKQQSCRELKVTSKLLHQAFKGEIFSEDLLEQIGPALNSNKPILLYGLPGIGKSYLCRHLNLIHNDDVLIPNAIEFNGEIIHVYDPEIHQSAEQSSSEGQSLLKLSHGYDPRWIRCKRPLMVTGGELTESMLEVSSDPISRVFRAPIQLKANNGILLIDDLGRQKIQPKALFNRWIIPLEERRDFLSMPNGAHFEVPFELTLLFSTNLQPSDLVDEAFLRRIGYKIEFQPVSNAEYQQIWHKNCESLQLSCATTTYDYLVGTLHDQSKRPLLPCYPRDLLGIVVDQISYHDLPREVTPNLLQKAWNMNFVSQDSN</sequence>
<gene>
    <name evidence="2" type="ORF">GCM10007895_02030</name>
</gene>
<organism evidence="2 3">
    <name type="scientific">Paraferrimonas sedimenticola</name>
    <dbReference type="NCBI Taxonomy" id="375674"/>
    <lineage>
        <taxon>Bacteria</taxon>
        <taxon>Pseudomonadati</taxon>
        <taxon>Pseudomonadota</taxon>
        <taxon>Gammaproteobacteria</taxon>
        <taxon>Alteromonadales</taxon>
        <taxon>Ferrimonadaceae</taxon>
        <taxon>Paraferrimonas</taxon>
    </lineage>
</organism>
<dbReference type="SUPFAM" id="SSF52540">
    <property type="entry name" value="P-loop containing nucleoside triphosphate hydrolases"/>
    <property type="match status" value="1"/>
</dbReference>
<proteinExistence type="predicted"/>
<dbReference type="Proteomes" id="UP001161422">
    <property type="component" value="Unassembled WGS sequence"/>
</dbReference>
<dbReference type="RefSeq" id="WP_095506260.1">
    <property type="nucleotide sequence ID" value="NZ_BSNC01000001.1"/>
</dbReference>
<accession>A0AA37RUL8</accession>